<comment type="caution">
    <text evidence="2">The sequence shown here is derived from an EMBL/GenBank/DDBJ whole genome shotgun (WGS) entry which is preliminary data.</text>
</comment>
<evidence type="ECO:0000313" key="2">
    <source>
        <dbReference type="EMBL" id="RMZ96760.1"/>
    </source>
</evidence>
<sequence length="191" mass="21507">MSTRRSSKLTDTKMEKLSEDDDFIESDESKPKAARLTRSKARSPSPSASSIILCSSVTSVESTSTVATLVVKTRGKKSKKIEQDKQMLKTIKVDEEAKETGNSPTSSIASVNASASSRVARRSTRVKKEEVEEERRDRKKTLRIKFYGLSLIQEINVWFRLDNLKSDIRSFIFDNNSKSHSLKSLEVSKKN</sequence>
<proteinExistence type="predicted"/>
<evidence type="ECO:0000256" key="1">
    <source>
        <dbReference type="SAM" id="MobiDB-lite"/>
    </source>
</evidence>
<organism evidence="2 3">
    <name type="scientific">Brachionus plicatilis</name>
    <name type="common">Marine rotifer</name>
    <name type="synonym">Brachionus muelleri</name>
    <dbReference type="NCBI Taxonomy" id="10195"/>
    <lineage>
        <taxon>Eukaryota</taxon>
        <taxon>Metazoa</taxon>
        <taxon>Spiralia</taxon>
        <taxon>Gnathifera</taxon>
        <taxon>Rotifera</taxon>
        <taxon>Eurotatoria</taxon>
        <taxon>Monogononta</taxon>
        <taxon>Pseudotrocha</taxon>
        <taxon>Ploima</taxon>
        <taxon>Brachionidae</taxon>
        <taxon>Brachionus</taxon>
    </lineage>
</organism>
<dbReference type="EMBL" id="REGN01011924">
    <property type="protein sequence ID" value="RMZ96760.1"/>
    <property type="molecule type" value="Genomic_DNA"/>
</dbReference>
<feature type="compositionally biased region" description="Low complexity" evidence="1">
    <location>
        <begin position="106"/>
        <end position="118"/>
    </location>
</feature>
<protein>
    <submittedName>
        <fullName evidence="2">Uncharacterized protein</fullName>
    </submittedName>
</protein>
<gene>
    <name evidence="2" type="ORF">BpHYR1_006967</name>
</gene>
<dbReference type="Proteomes" id="UP000276133">
    <property type="component" value="Unassembled WGS sequence"/>
</dbReference>
<dbReference type="AlphaFoldDB" id="A0A3M7PDB6"/>
<accession>A0A3M7PDB6</accession>
<feature type="compositionally biased region" description="Basic residues" evidence="1">
    <location>
        <begin position="32"/>
        <end position="41"/>
    </location>
</feature>
<feature type="region of interest" description="Disordered" evidence="1">
    <location>
        <begin position="93"/>
        <end position="134"/>
    </location>
</feature>
<keyword evidence="3" id="KW-1185">Reference proteome</keyword>
<feature type="compositionally biased region" description="Basic and acidic residues" evidence="1">
    <location>
        <begin position="8"/>
        <end position="17"/>
    </location>
</feature>
<evidence type="ECO:0000313" key="3">
    <source>
        <dbReference type="Proteomes" id="UP000276133"/>
    </source>
</evidence>
<feature type="region of interest" description="Disordered" evidence="1">
    <location>
        <begin position="1"/>
        <end position="49"/>
    </location>
</feature>
<reference evidence="2 3" key="1">
    <citation type="journal article" date="2018" name="Sci. Rep.">
        <title>Genomic signatures of local adaptation to the degree of environmental predictability in rotifers.</title>
        <authorList>
            <person name="Franch-Gras L."/>
            <person name="Hahn C."/>
            <person name="Garcia-Roger E.M."/>
            <person name="Carmona M.J."/>
            <person name="Serra M."/>
            <person name="Gomez A."/>
        </authorList>
    </citation>
    <scope>NUCLEOTIDE SEQUENCE [LARGE SCALE GENOMIC DNA]</scope>
    <source>
        <strain evidence="2">HYR1</strain>
    </source>
</reference>
<name>A0A3M7PDB6_BRAPC</name>